<evidence type="ECO:0000259" key="2">
    <source>
        <dbReference type="SMART" id="SM00822"/>
    </source>
</evidence>
<dbReference type="InterPro" id="IPR036291">
    <property type="entry name" value="NAD(P)-bd_dom_sf"/>
</dbReference>
<dbReference type="InterPro" id="IPR057326">
    <property type="entry name" value="KR_dom"/>
</dbReference>
<comment type="caution">
    <text evidence="3">The sequence shown here is derived from an EMBL/GenBank/DDBJ whole genome shotgun (WGS) entry which is preliminary data.</text>
</comment>
<evidence type="ECO:0000313" key="4">
    <source>
        <dbReference type="Proteomes" id="UP000182985"/>
    </source>
</evidence>
<dbReference type="RefSeq" id="WP_071634451.1">
    <property type="nucleotide sequence ID" value="NZ_MOEC01000055.1"/>
</dbReference>
<sequence length="264" mass="27340">MKETTDRGEIGTALVTGGGSGIGKATALLLAARGAAVIVADINSGAADQVASEINRLGGNAFPKHLDVTDEDMIDAVFTSLEASELPVDVLVNSAGLIMLAPLLDLPSDAFARVMKVNVTGTFMASQRAARTMMQRGYGRIVNLSSVSGQRAGAGRVAYGTSKAAIMGLTRQFALEAGACGVTCNAIAPGVIETPMTRDTYNEKTWTQVMGMIPCRRFGQPRDIAEAVAFLASPAAAYINGETIFVDGGYNAGGMTQTGAVELK</sequence>
<dbReference type="FunFam" id="3.40.50.720:FF:000084">
    <property type="entry name" value="Short-chain dehydrogenase reductase"/>
    <property type="match status" value="1"/>
</dbReference>
<dbReference type="PANTHER" id="PTHR42879">
    <property type="entry name" value="3-OXOACYL-(ACYL-CARRIER-PROTEIN) REDUCTASE"/>
    <property type="match status" value="1"/>
</dbReference>
<dbReference type="PROSITE" id="PS00061">
    <property type="entry name" value="ADH_SHORT"/>
    <property type="match status" value="1"/>
</dbReference>
<dbReference type="PANTHER" id="PTHR42879:SF2">
    <property type="entry name" value="3-OXOACYL-[ACYL-CARRIER-PROTEIN] REDUCTASE FABG"/>
    <property type="match status" value="1"/>
</dbReference>
<dbReference type="SUPFAM" id="SSF51735">
    <property type="entry name" value="NAD(P)-binding Rossmann-fold domains"/>
    <property type="match status" value="1"/>
</dbReference>
<dbReference type="Gene3D" id="3.40.50.720">
    <property type="entry name" value="NAD(P)-binding Rossmann-like Domain"/>
    <property type="match status" value="1"/>
</dbReference>
<feature type="domain" description="Ketoreductase" evidence="2">
    <location>
        <begin position="11"/>
        <end position="190"/>
    </location>
</feature>
<dbReference type="NCBIfam" id="NF005559">
    <property type="entry name" value="PRK07231.1"/>
    <property type="match status" value="1"/>
</dbReference>
<dbReference type="InterPro" id="IPR002347">
    <property type="entry name" value="SDR_fam"/>
</dbReference>
<dbReference type="Pfam" id="PF13561">
    <property type="entry name" value="adh_short_C2"/>
    <property type="match status" value="1"/>
</dbReference>
<dbReference type="PRINTS" id="PR00080">
    <property type="entry name" value="SDRFAMILY"/>
</dbReference>
<comment type="similarity">
    <text evidence="1">Belongs to the short-chain dehydrogenases/reductases (SDR) family.</text>
</comment>
<evidence type="ECO:0000313" key="3">
    <source>
        <dbReference type="EMBL" id="OIS90373.1"/>
    </source>
</evidence>
<dbReference type="OrthoDB" id="198783at2"/>
<dbReference type="GO" id="GO:0032787">
    <property type="term" value="P:monocarboxylic acid metabolic process"/>
    <property type="evidence" value="ECO:0007669"/>
    <property type="project" value="UniProtKB-ARBA"/>
</dbReference>
<organism evidence="3 4">
    <name type="scientific">Brucella cytisi</name>
    <dbReference type="NCBI Taxonomy" id="407152"/>
    <lineage>
        <taxon>Bacteria</taxon>
        <taxon>Pseudomonadati</taxon>
        <taxon>Pseudomonadota</taxon>
        <taxon>Alphaproteobacteria</taxon>
        <taxon>Hyphomicrobiales</taxon>
        <taxon>Brucellaceae</taxon>
        <taxon>Brucella/Ochrobactrum group</taxon>
        <taxon>Brucella</taxon>
    </lineage>
</organism>
<proteinExistence type="inferred from homology"/>
<name>A0A1J6HB85_9HYPH</name>
<evidence type="ECO:0000256" key="1">
    <source>
        <dbReference type="ARBA" id="ARBA00006484"/>
    </source>
</evidence>
<protein>
    <submittedName>
        <fullName evidence="3">Oxidoreductase</fullName>
    </submittedName>
</protein>
<dbReference type="InterPro" id="IPR020904">
    <property type="entry name" value="Sc_DH/Rdtase_CS"/>
</dbReference>
<dbReference type="InterPro" id="IPR050259">
    <property type="entry name" value="SDR"/>
</dbReference>
<keyword evidence="4" id="KW-1185">Reference proteome</keyword>
<accession>A0A1J6HB85</accession>
<dbReference type="Proteomes" id="UP000182985">
    <property type="component" value="Unassembled WGS sequence"/>
</dbReference>
<dbReference type="PRINTS" id="PR00081">
    <property type="entry name" value="GDHRDH"/>
</dbReference>
<gene>
    <name evidence="3" type="ORF">BLA27_27020</name>
</gene>
<dbReference type="AlphaFoldDB" id="A0A1J6HB85"/>
<dbReference type="EMBL" id="MOEC01000055">
    <property type="protein sequence ID" value="OIS90373.1"/>
    <property type="molecule type" value="Genomic_DNA"/>
</dbReference>
<reference evidence="3 4" key="1">
    <citation type="submission" date="2016-10" db="EMBL/GenBank/DDBJ databases">
        <title>The Draft Genome Sequence of the Potato Rhizosphere Bacteria Ochrobactrum sp. IPA7.2.</title>
        <authorList>
            <person name="Gogoleva N.E."/>
            <person name="Khlopko Y.A."/>
            <person name="Burygin G.L."/>
            <person name="Plotnikov A.O."/>
        </authorList>
    </citation>
    <scope>NUCLEOTIDE SEQUENCE [LARGE SCALE GENOMIC DNA]</scope>
    <source>
        <strain evidence="3 4">IPA7.2</strain>
    </source>
</reference>
<dbReference type="SMART" id="SM00822">
    <property type="entry name" value="PKS_KR"/>
    <property type="match status" value="1"/>
</dbReference>